<reference evidence="2" key="2">
    <citation type="submission" date="2021-05" db="UniProtKB">
        <authorList>
            <consortium name="EnsemblPlants"/>
        </authorList>
    </citation>
    <scope>IDENTIFICATION</scope>
    <source>
        <strain evidence="2">subsp. malaccensis</strain>
    </source>
</reference>
<evidence type="ECO:0000313" key="1">
    <source>
        <dbReference type="EMBL" id="CAG1844535.1"/>
    </source>
</evidence>
<evidence type="ECO:0000313" key="3">
    <source>
        <dbReference type="Proteomes" id="UP000012960"/>
    </source>
</evidence>
<dbReference type="EMBL" id="HG996469">
    <property type="protein sequence ID" value="CAG1844535.1"/>
    <property type="molecule type" value="Genomic_DNA"/>
</dbReference>
<dbReference type="EnsemblPlants" id="Ma04_t37320.1">
    <property type="protein sequence ID" value="Ma04_p37320.1"/>
    <property type="gene ID" value="Ma04_g37320"/>
</dbReference>
<dbReference type="Gramene" id="Ma04_t37320.1">
    <property type="protein sequence ID" value="Ma04_p37320.1"/>
    <property type="gene ID" value="Ma04_g37320"/>
</dbReference>
<accession>A0A804IY48</accession>
<sequence>MKPISCLPTYKCHCCLWIKVQQTLRQRRKRMARCVRLFLFLLLVSLVVVAAPAFAARNLAHDVTPKDAMNQTSHNPNAYRYPPECGGYYRFDRPPRCP</sequence>
<keyword evidence="3" id="KW-1185">Reference proteome</keyword>
<proteinExistence type="predicted"/>
<dbReference type="Proteomes" id="UP000012960">
    <property type="component" value="Unplaced"/>
</dbReference>
<name>A0A804IY48_MUSAM</name>
<dbReference type="InParanoid" id="A0A804IY48"/>
<gene>
    <name evidence="1" type="ORF">GSMUA_143300.1</name>
</gene>
<reference evidence="1" key="1">
    <citation type="submission" date="2021-03" db="EMBL/GenBank/DDBJ databases">
        <authorList>
            <consortium name="Genoscope - CEA"/>
            <person name="William W."/>
        </authorList>
    </citation>
    <scope>NUCLEOTIDE SEQUENCE</scope>
    <source>
        <strain evidence="1">Doubled-haploid Pahang</strain>
    </source>
</reference>
<evidence type="ECO:0000313" key="2">
    <source>
        <dbReference type="EnsemblPlants" id="Ma04_p37320.1"/>
    </source>
</evidence>
<protein>
    <submittedName>
        <fullName evidence="1">(wild Malaysian banana) hypothetical protein</fullName>
    </submittedName>
</protein>
<organism evidence="2 3">
    <name type="scientific">Musa acuminata subsp. malaccensis</name>
    <name type="common">Wild banana</name>
    <name type="synonym">Musa malaccensis</name>
    <dbReference type="NCBI Taxonomy" id="214687"/>
    <lineage>
        <taxon>Eukaryota</taxon>
        <taxon>Viridiplantae</taxon>
        <taxon>Streptophyta</taxon>
        <taxon>Embryophyta</taxon>
        <taxon>Tracheophyta</taxon>
        <taxon>Spermatophyta</taxon>
        <taxon>Magnoliopsida</taxon>
        <taxon>Liliopsida</taxon>
        <taxon>Zingiberales</taxon>
        <taxon>Musaceae</taxon>
        <taxon>Musa</taxon>
    </lineage>
</organism>
<dbReference type="AlphaFoldDB" id="A0A804IY48"/>